<dbReference type="InterPro" id="IPR015847">
    <property type="entry name" value="ExoRNase_PH_dom2"/>
</dbReference>
<keyword evidence="5 7" id="KW-0694">RNA-binding</keyword>
<dbReference type="Proteomes" id="UP000007879">
    <property type="component" value="Unassembled WGS sequence"/>
</dbReference>
<evidence type="ECO:0000259" key="9">
    <source>
        <dbReference type="PROSITE" id="PS50126"/>
    </source>
</evidence>
<evidence type="ECO:0000256" key="7">
    <source>
        <dbReference type="PROSITE-ProRule" id="PRU00117"/>
    </source>
</evidence>
<proteinExistence type="inferred from homology"/>
<dbReference type="Gene3D" id="3.30.1370.10">
    <property type="entry name" value="K Homology domain, type 1"/>
    <property type="match status" value="1"/>
</dbReference>
<dbReference type="SUPFAM" id="SSF54211">
    <property type="entry name" value="Ribosomal protein S5 domain 2-like"/>
    <property type="match status" value="2"/>
</dbReference>
<keyword evidence="4" id="KW-0548">Nucleotidyltransferase</keyword>
<dbReference type="AlphaFoldDB" id="A0A1X7V4D2"/>
<evidence type="ECO:0000256" key="5">
    <source>
        <dbReference type="ARBA" id="ARBA00022884"/>
    </source>
</evidence>
<dbReference type="GO" id="GO:0003723">
    <property type="term" value="F:RNA binding"/>
    <property type="evidence" value="ECO:0007669"/>
    <property type="project" value="UniProtKB-UniRule"/>
</dbReference>
<dbReference type="Pfam" id="PF03725">
    <property type="entry name" value="RNase_PH_C"/>
    <property type="match status" value="1"/>
</dbReference>
<evidence type="ECO:0000256" key="4">
    <source>
        <dbReference type="ARBA" id="ARBA00022695"/>
    </source>
</evidence>
<feature type="compositionally biased region" description="Basic and acidic residues" evidence="8">
    <location>
        <begin position="779"/>
        <end position="788"/>
    </location>
</feature>
<evidence type="ECO:0000256" key="2">
    <source>
        <dbReference type="ARBA" id="ARBA00012416"/>
    </source>
</evidence>
<dbReference type="Gene3D" id="2.40.50.140">
    <property type="entry name" value="Nucleic acid-binding proteins"/>
    <property type="match status" value="1"/>
</dbReference>
<feature type="domain" description="S1 motif" evidence="9">
    <location>
        <begin position="665"/>
        <end position="735"/>
    </location>
</feature>
<dbReference type="PROSITE" id="PS50084">
    <property type="entry name" value="KH_TYPE_1"/>
    <property type="match status" value="1"/>
</dbReference>
<organism evidence="10">
    <name type="scientific">Amphimedon queenslandica</name>
    <name type="common">Sponge</name>
    <dbReference type="NCBI Taxonomy" id="400682"/>
    <lineage>
        <taxon>Eukaryota</taxon>
        <taxon>Metazoa</taxon>
        <taxon>Porifera</taxon>
        <taxon>Demospongiae</taxon>
        <taxon>Heteroscleromorpha</taxon>
        <taxon>Haplosclerida</taxon>
        <taxon>Niphatidae</taxon>
        <taxon>Amphimedon</taxon>
    </lineage>
</organism>
<feature type="compositionally biased region" description="Basic residues" evidence="8">
    <location>
        <begin position="789"/>
        <end position="798"/>
    </location>
</feature>
<sequence length="798" mass="88509">MYITFRGSSSTLFRQKLKPEQRHRRWLHHERRVAVETTVGGKNTTISAGKFARLADGAVVVKSGNTSLMVTAVSSTRPSSTYNIVPLTVDYRDRASAVSRIPQNSYRRELRPSNREILASRFIDRSIRPLFPPGYAYDTQIISNLLQGDGLSHTGIMSINGASAALTLSDIPWNGPVAAVHVGIIDGKRKFVSNMSPKEALDSPLNLIISCNKEKIVMLEGYGNEVSEEVICNAIQFGIQEVQPLLKVIGSLKKHSKKPLRDVELIRPSDTVEYTVHQFCYDRILEILRNTSHKKLSRDNQLFSLLDKAKAHIRSVLLDDSGYADLAFWSTAKKAMNHLVMHDRIRCDGRGINDLRPIECDVDLFEELHGSSSFVRGETQMLSTVTFDSLQAASKVDKISSIIGLEKTSNFMLHYEFPPFATNSTGPFLMTGRREIGHSLLAERGLKPLIPNDFPFVIRVASQVTDSNGSSSMAAVCGSSLALFDAGVPMAKPAAGVACGLMMDGADYTILSDLSGIEDAAGYMDFKVAGTRDGITSFQLDIKDCEGLSYEIIENAFMLSKDARHRVLDKMDNCQSEPRQQLKSNTPVYEIIQVPSSRRHRLVGSGGHRLKALIQETGVSIEQVDEETMSVFAPTQSVMDEVTEKINTLLSSPDPNEFGAQLEIGAVYKSRIINIKPSGVLIEMMPTLDRAMVYLAQLDHKLVSHPDDLGLQLGQEITVKYFGRDPLGHIRVSRRALLANPFRRPKEDGQNEGSASVVETAILDHVKDTVKNNTVKNNTDIKRREDHVKNKKTKKDRL</sequence>
<dbReference type="PANTHER" id="PTHR11252:SF0">
    <property type="entry name" value="POLYRIBONUCLEOTIDE NUCLEOTIDYLTRANSFERASE 1, MITOCHONDRIAL"/>
    <property type="match status" value="1"/>
</dbReference>
<evidence type="ECO:0000313" key="10">
    <source>
        <dbReference type="EnsemblMetazoa" id="Aqu2.1.34868_001"/>
    </source>
</evidence>
<dbReference type="SMART" id="SM00316">
    <property type="entry name" value="S1"/>
    <property type="match status" value="1"/>
</dbReference>
<dbReference type="InParanoid" id="A0A1X7V4D2"/>
<dbReference type="GO" id="GO:0000965">
    <property type="term" value="P:mitochondrial RNA 3'-end processing"/>
    <property type="evidence" value="ECO:0007669"/>
    <property type="project" value="TreeGrafter"/>
</dbReference>
<dbReference type="InterPro" id="IPR012340">
    <property type="entry name" value="NA-bd_OB-fold"/>
</dbReference>
<dbReference type="SUPFAM" id="SSF50249">
    <property type="entry name" value="Nucleic acid-binding proteins"/>
    <property type="match status" value="1"/>
</dbReference>
<dbReference type="Pfam" id="PF01138">
    <property type="entry name" value="RNase_PH"/>
    <property type="match status" value="2"/>
</dbReference>
<dbReference type="InterPro" id="IPR036456">
    <property type="entry name" value="PNPase_PH_RNA-bd_sf"/>
</dbReference>
<dbReference type="GO" id="GO:0000958">
    <property type="term" value="P:mitochondrial mRNA catabolic process"/>
    <property type="evidence" value="ECO:0007669"/>
    <property type="project" value="TreeGrafter"/>
</dbReference>
<dbReference type="SMART" id="SM00322">
    <property type="entry name" value="KH"/>
    <property type="match status" value="1"/>
</dbReference>
<dbReference type="GO" id="GO:0005739">
    <property type="term" value="C:mitochondrion"/>
    <property type="evidence" value="ECO:0007669"/>
    <property type="project" value="TreeGrafter"/>
</dbReference>
<dbReference type="PROSITE" id="PS50126">
    <property type="entry name" value="S1"/>
    <property type="match status" value="1"/>
</dbReference>
<dbReference type="STRING" id="400682.A0A1X7V4D2"/>
<accession>A0A1X7V4D2</accession>
<dbReference type="InterPro" id="IPR001247">
    <property type="entry name" value="ExoRNase_PH_dom1"/>
</dbReference>
<dbReference type="GO" id="GO:0005829">
    <property type="term" value="C:cytosol"/>
    <property type="evidence" value="ECO:0007669"/>
    <property type="project" value="TreeGrafter"/>
</dbReference>
<dbReference type="InterPro" id="IPR004087">
    <property type="entry name" value="KH_dom"/>
</dbReference>
<evidence type="ECO:0000256" key="6">
    <source>
        <dbReference type="ARBA" id="ARBA00031451"/>
    </source>
</evidence>
<protein>
    <recommendedName>
        <fullName evidence="2">polyribonucleotide nucleotidyltransferase</fullName>
        <ecNumber evidence="2">2.7.7.8</ecNumber>
    </recommendedName>
    <alternativeName>
        <fullName evidence="6">Polynucleotide phosphorylase 1</fullName>
    </alternativeName>
</protein>
<dbReference type="SUPFAM" id="SSF46915">
    <property type="entry name" value="Polynucleotide phosphorylase/guanosine pentaphosphate synthase (PNPase/GPSI), domain 3"/>
    <property type="match status" value="1"/>
</dbReference>
<comment type="similarity">
    <text evidence="1">Belongs to the polyribonucleotide nucleotidyltransferase family.</text>
</comment>
<keyword evidence="3" id="KW-0808">Transferase</keyword>
<dbReference type="CDD" id="cd09033">
    <property type="entry name" value="KH-I_PNPT1"/>
    <property type="match status" value="1"/>
</dbReference>
<dbReference type="SUPFAM" id="SSF55666">
    <property type="entry name" value="Ribonuclease PH domain 2-like"/>
    <property type="match status" value="2"/>
</dbReference>
<dbReference type="PANTHER" id="PTHR11252">
    <property type="entry name" value="POLYRIBONUCLEOTIDE NUCLEOTIDYLTRANSFERASE"/>
    <property type="match status" value="1"/>
</dbReference>
<dbReference type="NCBIfam" id="NF008805">
    <property type="entry name" value="PRK11824.1"/>
    <property type="match status" value="1"/>
</dbReference>
<dbReference type="NCBIfam" id="TIGR03591">
    <property type="entry name" value="polynuc_phos"/>
    <property type="match status" value="1"/>
</dbReference>
<dbReference type="Gene3D" id="3.30.230.70">
    <property type="entry name" value="GHMP Kinase, N-terminal domain"/>
    <property type="match status" value="2"/>
</dbReference>
<evidence type="ECO:0000313" key="11">
    <source>
        <dbReference type="Proteomes" id="UP000007879"/>
    </source>
</evidence>
<dbReference type="GO" id="GO:0000175">
    <property type="term" value="F:3'-5'-RNA exonuclease activity"/>
    <property type="evidence" value="ECO:0007669"/>
    <property type="project" value="TreeGrafter"/>
</dbReference>
<dbReference type="InterPro" id="IPR036345">
    <property type="entry name" value="ExoRNase_PH_dom2_sf"/>
</dbReference>
<evidence type="ECO:0000256" key="3">
    <source>
        <dbReference type="ARBA" id="ARBA00022679"/>
    </source>
</evidence>
<dbReference type="SUPFAM" id="SSF54791">
    <property type="entry name" value="Eukaryotic type KH-domain (KH-domain type I)"/>
    <property type="match status" value="1"/>
</dbReference>
<reference evidence="11" key="1">
    <citation type="journal article" date="2010" name="Nature">
        <title>The Amphimedon queenslandica genome and the evolution of animal complexity.</title>
        <authorList>
            <person name="Srivastava M."/>
            <person name="Simakov O."/>
            <person name="Chapman J."/>
            <person name="Fahey B."/>
            <person name="Gauthier M.E."/>
            <person name="Mitros T."/>
            <person name="Richards G.S."/>
            <person name="Conaco C."/>
            <person name="Dacre M."/>
            <person name="Hellsten U."/>
            <person name="Larroux C."/>
            <person name="Putnam N.H."/>
            <person name="Stanke M."/>
            <person name="Adamska M."/>
            <person name="Darling A."/>
            <person name="Degnan S.M."/>
            <person name="Oakley T.H."/>
            <person name="Plachetzki D.C."/>
            <person name="Zhai Y."/>
            <person name="Adamski M."/>
            <person name="Calcino A."/>
            <person name="Cummins S.F."/>
            <person name="Goodstein D.M."/>
            <person name="Harris C."/>
            <person name="Jackson D.J."/>
            <person name="Leys S.P."/>
            <person name="Shu S."/>
            <person name="Woodcroft B.J."/>
            <person name="Vervoort M."/>
            <person name="Kosik K.S."/>
            <person name="Manning G."/>
            <person name="Degnan B.M."/>
            <person name="Rokhsar D.S."/>
        </authorList>
    </citation>
    <scope>NUCLEOTIDE SEQUENCE [LARGE SCALE GENOMIC DNA]</scope>
</reference>
<dbReference type="CDD" id="cd11364">
    <property type="entry name" value="RNase_PH_PNPase_2"/>
    <property type="match status" value="1"/>
</dbReference>
<gene>
    <name evidence="10" type="primary">100639188</name>
</gene>
<name>A0A1X7V4D2_AMPQE</name>
<dbReference type="InterPro" id="IPR020568">
    <property type="entry name" value="Ribosomal_Su5_D2-typ_SF"/>
</dbReference>
<dbReference type="FunFam" id="3.30.230.70:FF:000001">
    <property type="entry name" value="Polyribonucleotide nucleotidyltransferase"/>
    <property type="match status" value="1"/>
</dbReference>
<reference evidence="10" key="2">
    <citation type="submission" date="2017-05" db="UniProtKB">
        <authorList>
            <consortium name="EnsemblMetazoa"/>
        </authorList>
    </citation>
    <scope>IDENTIFICATION</scope>
</reference>
<dbReference type="KEGG" id="aqu:100639188"/>
<dbReference type="InterPro" id="IPR012162">
    <property type="entry name" value="PNPase"/>
</dbReference>
<dbReference type="InterPro" id="IPR036612">
    <property type="entry name" value="KH_dom_type_1_sf"/>
</dbReference>
<dbReference type="InterPro" id="IPR003029">
    <property type="entry name" value="S1_domain"/>
</dbReference>
<dbReference type="InterPro" id="IPR027408">
    <property type="entry name" value="PNPase/RNase_PH_dom_sf"/>
</dbReference>
<dbReference type="GO" id="GO:0004654">
    <property type="term" value="F:polyribonucleotide nucleotidyltransferase activity"/>
    <property type="evidence" value="ECO:0007669"/>
    <property type="project" value="UniProtKB-EC"/>
</dbReference>
<dbReference type="EC" id="2.7.7.8" evidence="2"/>
<dbReference type="OrthoDB" id="437922at2759"/>
<evidence type="ECO:0000256" key="8">
    <source>
        <dbReference type="SAM" id="MobiDB-lite"/>
    </source>
</evidence>
<dbReference type="EnsemblMetazoa" id="Aqu2.1.34868_001">
    <property type="protein sequence ID" value="Aqu2.1.34868_001"/>
    <property type="gene ID" value="Aqu2.1.34868"/>
</dbReference>
<dbReference type="FunFam" id="3.30.1370.10:FF:000001">
    <property type="entry name" value="Polyribonucleotide nucleotidyltransferase"/>
    <property type="match status" value="1"/>
</dbReference>
<keyword evidence="11" id="KW-1185">Reference proteome</keyword>
<evidence type="ECO:0000256" key="1">
    <source>
        <dbReference type="ARBA" id="ARBA00007404"/>
    </source>
</evidence>
<feature type="region of interest" description="Disordered" evidence="8">
    <location>
        <begin position="773"/>
        <end position="798"/>
    </location>
</feature>
<dbReference type="EnsemblMetazoa" id="XM_019995128.1">
    <property type="protein sequence ID" value="XP_019850687.1"/>
    <property type="gene ID" value="LOC100639188"/>
</dbReference>